<sequence>MNVFLKKRISRYLTVIATITFITACSSVATPPEEIPPALFSELEADSAFYLNKDTQLGSDDNLAWQFLAVQALIKEKKFVMADAVINSLQAKTLNTEQSSALNLLMADKFYAQNQLPETQTALDNIDTQVLNQANLVHYLKLQSELYIRNEQPYEATESMLLLIPHLTVDTEKQTYNDLLLAQLIQLPAKRLNQYQPVLVKAVDETTTQETDLGELVVPEPALPAETPTETPQDKLLAQYQDYKEGWYALAALYQKSKLRPNRLTRELNLWKATYPDHSAQAFMPLVLADITAISPYQPDDIAVLLPLTGRFARQGKAIQLGLLNAYYQQQQALSNKEMPLPKLHFFDTQLTNGQQLADQLTEANIDFVIGPLMKKEIEELLPLIENMPVLALNSFVEQKKSTDEDQQPEINEVQWHYAFPLSPEDEARQAASLIHADQHKNPLIIAPNSSYGKRVASAFKQQWAALTPTSDVNVEAHYFQSKSKLSTFIADVLQTDKSNSRIQQMRSIAQVPLETEVRSRRDVDAIYIVSKRDELILLKPFIDVTVSPFAPRLPLYASSRSHSFDRTNMQNKELTGLVFSDNPFLLDPEGSLIQEVEKAWNKQSFSTLRLFSLGVDSYQLIEQLVYLQNTEGAVYKGLIGELSLGADNNVKAKLSWAKYQDGILFEVATPITAE</sequence>
<dbReference type="PANTHER" id="PTHR38038:SF1">
    <property type="entry name" value="PENICILLIN-BINDING PROTEIN ACTIVATOR LPOA"/>
    <property type="match status" value="1"/>
</dbReference>
<name>A0ABQ6E3Y2_9GAMM</name>
<keyword evidence="3" id="KW-0573">Peptidoglycan synthesis</keyword>
<dbReference type="CDD" id="cd06339">
    <property type="entry name" value="PBP1_YraM_LppC_lipoprotein-like"/>
    <property type="match status" value="1"/>
</dbReference>
<dbReference type="Gene3D" id="1.25.40.10">
    <property type="entry name" value="Tetratricopeptide repeat domain"/>
    <property type="match status" value="1"/>
</dbReference>
<keyword evidence="10" id="KW-1185">Reference proteome</keyword>
<proteinExistence type="predicted"/>
<accession>A0ABQ6E3Y2</accession>
<gene>
    <name evidence="9" type="primary">lpoA</name>
    <name evidence="9" type="ORF">GCM10007916_30750</name>
</gene>
<dbReference type="EMBL" id="BSPQ01000016">
    <property type="protein sequence ID" value="GLS92005.1"/>
    <property type="molecule type" value="Genomic_DNA"/>
</dbReference>
<feature type="chain" id="PRO_5046181701" evidence="8">
    <location>
        <begin position="30"/>
        <end position="675"/>
    </location>
</feature>
<keyword evidence="6" id="KW-0998">Cell outer membrane</keyword>
<evidence type="ECO:0000256" key="7">
    <source>
        <dbReference type="ARBA" id="ARBA00023288"/>
    </source>
</evidence>
<dbReference type="InterPro" id="IPR011990">
    <property type="entry name" value="TPR-like_helical_dom_sf"/>
</dbReference>
<evidence type="ECO:0000256" key="3">
    <source>
        <dbReference type="ARBA" id="ARBA00022984"/>
    </source>
</evidence>
<dbReference type="PROSITE" id="PS51257">
    <property type="entry name" value="PROKAR_LIPOPROTEIN"/>
    <property type="match status" value="1"/>
</dbReference>
<keyword evidence="7" id="KW-0449">Lipoprotein</keyword>
<evidence type="ECO:0000256" key="4">
    <source>
        <dbReference type="ARBA" id="ARBA00023136"/>
    </source>
</evidence>
<dbReference type="Gene3D" id="1.25.40.650">
    <property type="match status" value="1"/>
</dbReference>
<dbReference type="RefSeq" id="WP_284205096.1">
    <property type="nucleotide sequence ID" value="NZ_BSPQ01000016.1"/>
</dbReference>
<reference evidence="10" key="1">
    <citation type="journal article" date="2019" name="Int. J. Syst. Evol. Microbiol.">
        <title>The Global Catalogue of Microorganisms (GCM) 10K type strain sequencing project: providing services to taxonomists for standard genome sequencing and annotation.</title>
        <authorList>
            <consortium name="The Broad Institute Genomics Platform"/>
            <consortium name="The Broad Institute Genome Sequencing Center for Infectious Disease"/>
            <person name="Wu L."/>
            <person name="Ma J."/>
        </authorList>
    </citation>
    <scope>NUCLEOTIDE SEQUENCE [LARGE SCALE GENOMIC DNA]</scope>
    <source>
        <strain evidence="10">NBRC 103166</strain>
    </source>
</reference>
<evidence type="ECO:0000313" key="9">
    <source>
        <dbReference type="EMBL" id="GLS92005.1"/>
    </source>
</evidence>
<dbReference type="InterPro" id="IPR007443">
    <property type="entry name" value="LpoA"/>
</dbReference>
<dbReference type="PANTHER" id="PTHR38038">
    <property type="entry name" value="PENICILLIN-BINDING PROTEIN ACTIVATOR LPOA"/>
    <property type="match status" value="1"/>
</dbReference>
<dbReference type="SUPFAM" id="SSF53822">
    <property type="entry name" value="Periplasmic binding protein-like I"/>
    <property type="match status" value="1"/>
</dbReference>
<keyword evidence="2" id="KW-0133">Cell shape</keyword>
<organism evidence="9 10">
    <name type="scientific">Psychromonas marina</name>
    <dbReference type="NCBI Taxonomy" id="88364"/>
    <lineage>
        <taxon>Bacteria</taxon>
        <taxon>Pseudomonadati</taxon>
        <taxon>Pseudomonadota</taxon>
        <taxon>Gammaproteobacteria</taxon>
        <taxon>Alteromonadales</taxon>
        <taxon>Psychromonadaceae</taxon>
        <taxon>Psychromonas</taxon>
    </lineage>
</organism>
<evidence type="ECO:0000256" key="2">
    <source>
        <dbReference type="ARBA" id="ARBA00022960"/>
    </source>
</evidence>
<feature type="signal peptide" evidence="8">
    <location>
        <begin position="1"/>
        <end position="29"/>
    </location>
</feature>
<evidence type="ECO:0000256" key="5">
    <source>
        <dbReference type="ARBA" id="ARBA00023139"/>
    </source>
</evidence>
<evidence type="ECO:0000256" key="8">
    <source>
        <dbReference type="SAM" id="SignalP"/>
    </source>
</evidence>
<dbReference type="Gene3D" id="3.40.50.2300">
    <property type="match status" value="2"/>
</dbReference>
<evidence type="ECO:0000256" key="1">
    <source>
        <dbReference type="ARBA" id="ARBA00022729"/>
    </source>
</evidence>
<evidence type="ECO:0000256" key="6">
    <source>
        <dbReference type="ARBA" id="ARBA00023237"/>
    </source>
</evidence>
<dbReference type="InterPro" id="IPR028082">
    <property type="entry name" value="Peripla_BP_I"/>
</dbReference>
<comment type="caution">
    <text evidence="9">The sequence shown here is derived from an EMBL/GenBank/DDBJ whole genome shotgun (WGS) entry which is preliminary data.</text>
</comment>
<protein>
    <submittedName>
        <fullName evidence="9">Penicillin-binding protein activator LpoA</fullName>
    </submittedName>
</protein>
<keyword evidence="4" id="KW-0472">Membrane</keyword>
<keyword evidence="1 8" id="KW-0732">Signal</keyword>
<evidence type="ECO:0000313" key="10">
    <source>
        <dbReference type="Proteomes" id="UP001157353"/>
    </source>
</evidence>
<keyword evidence="5" id="KW-0564">Palmitate</keyword>
<dbReference type="Proteomes" id="UP001157353">
    <property type="component" value="Unassembled WGS sequence"/>
</dbReference>
<dbReference type="Pfam" id="PF04348">
    <property type="entry name" value="LppC"/>
    <property type="match status" value="2"/>
</dbReference>